<feature type="domain" description="ATP-grasp" evidence="14">
    <location>
        <begin position="118"/>
        <end position="323"/>
    </location>
</feature>
<organism evidence="15 16">
    <name type="scientific">Sulfobacillus thermosulfidooxidans (strain DSM 9293 / VKM B-1269 / AT-1)</name>
    <dbReference type="NCBI Taxonomy" id="929705"/>
    <lineage>
        <taxon>Bacteria</taxon>
        <taxon>Bacillati</taxon>
        <taxon>Bacillota</taxon>
        <taxon>Clostridia</taxon>
        <taxon>Eubacteriales</taxon>
        <taxon>Clostridiales Family XVII. Incertae Sedis</taxon>
        <taxon>Sulfobacillus</taxon>
    </lineage>
</organism>
<evidence type="ECO:0000256" key="12">
    <source>
        <dbReference type="HAMAP-Rule" id="MF_00138"/>
    </source>
</evidence>
<dbReference type="InterPro" id="IPR037123">
    <property type="entry name" value="PRibGlycinamide_synth_C_sf"/>
</dbReference>
<dbReference type="EMBL" id="FWWY01000001">
    <property type="protein sequence ID" value="SMC05505.1"/>
    <property type="molecule type" value="Genomic_DNA"/>
</dbReference>
<dbReference type="Gene3D" id="3.40.50.20">
    <property type="match status" value="1"/>
</dbReference>
<evidence type="ECO:0000313" key="16">
    <source>
        <dbReference type="Proteomes" id="UP000192660"/>
    </source>
</evidence>
<keyword evidence="6 13" id="KW-0547">Nucleotide-binding</keyword>
<keyword evidence="8 13" id="KW-0067">ATP-binding</keyword>
<dbReference type="UniPathway" id="UPA00074">
    <property type="reaction ID" value="UER00125"/>
</dbReference>
<evidence type="ECO:0000313" key="15">
    <source>
        <dbReference type="EMBL" id="SMC05505.1"/>
    </source>
</evidence>
<comment type="similarity">
    <text evidence="9 12">Belongs to the GARS family.</text>
</comment>
<dbReference type="PANTHER" id="PTHR43472:SF1">
    <property type="entry name" value="PHOSPHORIBOSYLAMINE--GLYCINE LIGASE, CHLOROPLASTIC"/>
    <property type="match status" value="1"/>
</dbReference>
<keyword evidence="16" id="KW-1185">Reference proteome</keyword>
<keyword evidence="5 12" id="KW-0436">Ligase</keyword>
<proteinExistence type="inferred from homology"/>
<dbReference type="PROSITE" id="PS50975">
    <property type="entry name" value="ATP_GRASP"/>
    <property type="match status" value="1"/>
</dbReference>
<dbReference type="SUPFAM" id="SSF51246">
    <property type="entry name" value="Rudiment single hybrid motif"/>
    <property type="match status" value="1"/>
</dbReference>
<sequence length="429" mass="47039">MHEESNQLPLSAMTGILVVGSGAREHAIIWGIAKSSPGVPLYAAPGNAGIETLATCLPLYSAAEVVDWTRDKGRLLVVIGPEAPLAEGIADLLRQQGHVVVGPSRDAAQLESSKVFAKRFMDRYQIPTATWQVFRDRQSLWDYVIQQKTFPLVLKQSRLAQGKGVVVAADREEALQTITDWSHDPAVFADGIIVEQCLIGKEVSVHILTNGQDYVWLPLAQDYKRLTPEPHSPNTGGMGAYAPVDWLSPKERQVIDDEILRPVVKAIAEEHLLYRGILYVGLMMTVDGPKVLEFNVRLGDPETEVLIPIMDIPWVEWWWALGQGHLLETQLPPPSRAAVAVVLASEGYPKHPMTGQSINIEPVAGTVVFHAATVREQGELKAQGGRVLTVVGLGDNIDKARQQSYAQVAAITFPHSQHRRDIAANIEAN</sequence>
<dbReference type="GO" id="GO:0004637">
    <property type="term" value="F:phosphoribosylamine-glycine ligase activity"/>
    <property type="evidence" value="ECO:0007669"/>
    <property type="project" value="UniProtKB-UniRule"/>
</dbReference>
<evidence type="ECO:0000256" key="6">
    <source>
        <dbReference type="ARBA" id="ARBA00022741"/>
    </source>
</evidence>
<evidence type="ECO:0000256" key="2">
    <source>
        <dbReference type="ARBA" id="ARBA00001946"/>
    </source>
</evidence>
<dbReference type="NCBIfam" id="TIGR00877">
    <property type="entry name" value="purD"/>
    <property type="match status" value="1"/>
</dbReference>
<evidence type="ECO:0000256" key="8">
    <source>
        <dbReference type="ARBA" id="ARBA00022840"/>
    </source>
</evidence>
<evidence type="ECO:0000256" key="7">
    <source>
        <dbReference type="ARBA" id="ARBA00022755"/>
    </source>
</evidence>
<dbReference type="InterPro" id="IPR020561">
    <property type="entry name" value="PRibGlycinamid_synth_ATP-grasp"/>
</dbReference>
<dbReference type="EC" id="6.3.4.13" evidence="4 12"/>
<dbReference type="STRING" id="28034.BFX07_08820"/>
<dbReference type="SUPFAM" id="SSF52440">
    <property type="entry name" value="PreATP-grasp domain"/>
    <property type="match status" value="1"/>
</dbReference>
<dbReference type="AlphaFoldDB" id="A0A1W1WGY6"/>
<keyword evidence="7 12" id="KW-0658">Purine biosynthesis</keyword>
<dbReference type="GO" id="GO:0009113">
    <property type="term" value="P:purine nucleobase biosynthetic process"/>
    <property type="evidence" value="ECO:0007669"/>
    <property type="project" value="InterPro"/>
</dbReference>
<comment type="cofactor">
    <cofactor evidence="2">
        <name>Mg(2+)</name>
        <dbReference type="ChEBI" id="CHEBI:18420"/>
    </cofactor>
</comment>
<dbReference type="InterPro" id="IPR020559">
    <property type="entry name" value="PRibGlycinamide_synth_CS"/>
</dbReference>
<dbReference type="GO" id="GO:0005524">
    <property type="term" value="F:ATP binding"/>
    <property type="evidence" value="ECO:0007669"/>
    <property type="project" value="UniProtKB-UniRule"/>
</dbReference>
<dbReference type="InterPro" id="IPR020560">
    <property type="entry name" value="PRibGlycinamide_synth_C-dom"/>
</dbReference>
<name>A0A1W1WGY6_SULTA</name>
<dbReference type="SMART" id="SM01210">
    <property type="entry name" value="GARS_C"/>
    <property type="match status" value="1"/>
</dbReference>
<protein>
    <recommendedName>
        <fullName evidence="4 12">Phosphoribosylamine--glycine ligase</fullName>
        <ecNumber evidence="4 12">6.3.4.13</ecNumber>
    </recommendedName>
    <alternativeName>
        <fullName evidence="12">GARS</fullName>
    </alternativeName>
    <alternativeName>
        <fullName evidence="10 12">Glycinamide ribonucleotide synthetase</fullName>
    </alternativeName>
    <alternativeName>
        <fullName evidence="11 12">Phosphoribosylglycinamide synthetase</fullName>
    </alternativeName>
</protein>
<dbReference type="InterPro" id="IPR011761">
    <property type="entry name" value="ATP-grasp"/>
</dbReference>
<dbReference type="Gene3D" id="3.90.600.10">
    <property type="entry name" value="Phosphoribosylglycinamide synthetase, C-terminal domain"/>
    <property type="match status" value="1"/>
</dbReference>
<reference evidence="16" key="1">
    <citation type="submission" date="2017-04" db="EMBL/GenBank/DDBJ databases">
        <authorList>
            <person name="Varghese N."/>
            <person name="Submissions S."/>
        </authorList>
    </citation>
    <scope>NUCLEOTIDE SEQUENCE [LARGE SCALE GENOMIC DNA]</scope>
    <source>
        <strain evidence="16">DSM 9293</strain>
    </source>
</reference>
<dbReference type="GO" id="GO:0006189">
    <property type="term" value="P:'de novo' IMP biosynthetic process"/>
    <property type="evidence" value="ECO:0007669"/>
    <property type="project" value="UniProtKB-UniRule"/>
</dbReference>
<dbReference type="InterPro" id="IPR016185">
    <property type="entry name" value="PreATP-grasp_dom_sf"/>
</dbReference>
<dbReference type="GO" id="GO:0046872">
    <property type="term" value="F:metal ion binding"/>
    <property type="evidence" value="ECO:0007669"/>
    <property type="project" value="InterPro"/>
</dbReference>
<evidence type="ECO:0000256" key="13">
    <source>
        <dbReference type="PROSITE-ProRule" id="PRU00409"/>
    </source>
</evidence>
<evidence type="ECO:0000256" key="4">
    <source>
        <dbReference type="ARBA" id="ARBA00013255"/>
    </source>
</evidence>
<dbReference type="RefSeq" id="WP_020373919.1">
    <property type="nucleotide sequence ID" value="NZ_FWWY01000001.1"/>
</dbReference>
<evidence type="ECO:0000256" key="1">
    <source>
        <dbReference type="ARBA" id="ARBA00001936"/>
    </source>
</evidence>
<evidence type="ECO:0000256" key="3">
    <source>
        <dbReference type="ARBA" id="ARBA00005174"/>
    </source>
</evidence>
<dbReference type="Pfam" id="PF02843">
    <property type="entry name" value="GARS_C"/>
    <property type="match status" value="1"/>
</dbReference>
<dbReference type="InterPro" id="IPR013815">
    <property type="entry name" value="ATP_grasp_subdomain_1"/>
</dbReference>
<dbReference type="SMART" id="SM01209">
    <property type="entry name" value="GARS_A"/>
    <property type="match status" value="1"/>
</dbReference>
<evidence type="ECO:0000256" key="9">
    <source>
        <dbReference type="ARBA" id="ARBA00038345"/>
    </source>
</evidence>
<dbReference type="PANTHER" id="PTHR43472">
    <property type="entry name" value="PHOSPHORIBOSYLAMINE--GLYCINE LIGASE"/>
    <property type="match status" value="1"/>
</dbReference>
<comment type="cofactor">
    <cofactor evidence="1">
        <name>Mn(2+)</name>
        <dbReference type="ChEBI" id="CHEBI:29035"/>
    </cofactor>
</comment>
<evidence type="ECO:0000256" key="10">
    <source>
        <dbReference type="ARBA" id="ARBA00042242"/>
    </source>
</evidence>
<dbReference type="Gene3D" id="3.30.1490.20">
    <property type="entry name" value="ATP-grasp fold, A domain"/>
    <property type="match status" value="1"/>
</dbReference>
<dbReference type="InterPro" id="IPR020562">
    <property type="entry name" value="PRibGlycinamide_synth_N"/>
</dbReference>
<comment type="catalytic activity">
    <reaction evidence="12">
        <text>5-phospho-beta-D-ribosylamine + glycine + ATP = N(1)-(5-phospho-beta-D-ribosyl)glycinamide + ADP + phosphate + H(+)</text>
        <dbReference type="Rhea" id="RHEA:17453"/>
        <dbReference type="ChEBI" id="CHEBI:15378"/>
        <dbReference type="ChEBI" id="CHEBI:30616"/>
        <dbReference type="ChEBI" id="CHEBI:43474"/>
        <dbReference type="ChEBI" id="CHEBI:57305"/>
        <dbReference type="ChEBI" id="CHEBI:58681"/>
        <dbReference type="ChEBI" id="CHEBI:143788"/>
        <dbReference type="ChEBI" id="CHEBI:456216"/>
        <dbReference type="EC" id="6.3.4.13"/>
    </reaction>
</comment>
<dbReference type="InterPro" id="IPR000115">
    <property type="entry name" value="PRibGlycinamide_synth"/>
</dbReference>
<accession>A0A1W1WGY6</accession>
<dbReference type="Proteomes" id="UP000192660">
    <property type="component" value="Unassembled WGS sequence"/>
</dbReference>
<dbReference type="SUPFAM" id="SSF56059">
    <property type="entry name" value="Glutathione synthetase ATP-binding domain-like"/>
    <property type="match status" value="1"/>
</dbReference>
<dbReference type="Pfam" id="PF01071">
    <property type="entry name" value="GARS_A"/>
    <property type="match status" value="1"/>
</dbReference>
<dbReference type="Gene3D" id="3.30.470.20">
    <property type="entry name" value="ATP-grasp fold, B domain"/>
    <property type="match status" value="1"/>
</dbReference>
<evidence type="ECO:0000256" key="5">
    <source>
        <dbReference type="ARBA" id="ARBA00022598"/>
    </source>
</evidence>
<evidence type="ECO:0000259" key="14">
    <source>
        <dbReference type="PROSITE" id="PS50975"/>
    </source>
</evidence>
<gene>
    <name evidence="12" type="primary">purD</name>
    <name evidence="15" type="ORF">SAMN00768000_2282</name>
</gene>
<dbReference type="PROSITE" id="PS00184">
    <property type="entry name" value="GARS"/>
    <property type="match status" value="1"/>
</dbReference>
<dbReference type="HAMAP" id="MF_00138">
    <property type="entry name" value="GARS"/>
    <property type="match status" value="1"/>
</dbReference>
<dbReference type="InterPro" id="IPR011054">
    <property type="entry name" value="Rudment_hybrid_motif"/>
</dbReference>
<comment type="pathway">
    <text evidence="3 12">Purine metabolism; IMP biosynthesis via de novo pathway; N(1)-(5-phospho-D-ribosyl)glycinamide from 5-phospho-alpha-D-ribose 1-diphosphate: step 2/2.</text>
</comment>
<evidence type="ECO:0000256" key="11">
    <source>
        <dbReference type="ARBA" id="ARBA00042864"/>
    </source>
</evidence>
<dbReference type="Pfam" id="PF02844">
    <property type="entry name" value="GARS_N"/>
    <property type="match status" value="1"/>
</dbReference>